<dbReference type="Proteomes" id="UP000248659">
    <property type="component" value="Unassembled WGS sequence"/>
</dbReference>
<dbReference type="SUPFAM" id="SSF50475">
    <property type="entry name" value="FMN-binding split barrel"/>
    <property type="match status" value="1"/>
</dbReference>
<dbReference type="PANTHER" id="PTHR34071">
    <property type="entry name" value="5-NITROIMIDAZOLE ANTIBIOTICS RESISTANCE PROTEIN, NIMA-FAMILY-RELATED PROTEIN-RELATED"/>
    <property type="match status" value="1"/>
</dbReference>
<dbReference type="RefSeq" id="WP_112317432.1">
    <property type="nucleotide sequence ID" value="NZ_MUAV01000047.1"/>
</dbReference>
<dbReference type="PANTHER" id="PTHR34071:SF2">
    <property type="entry name" value="FLAVIN-NUCLEOTIDE-BINDING PROTEIN"/>
    <property type="match status" value="1"/>
</dbReference>
<gene>
    <name evidence="1" type="ORF">BYZ73_20125</name>
</gene>
<evidence type="ECO:0000313" key="1">
    <source>
        <dbReference type="EMBL" id="RAP39518.1"/>
    </source>
</evidence>
<evidence type="ECO:0000313" key="2">
    <source>
        <dbReference type="Proteomes" id="UP000248659"/>
    </source>
</evidence>
<sequence length="215" mass="23670">MPETAPSDRTRVKRYHWLARYDRETIDAIIDAALVAHVGYLIDGAPVVTPTCPWRIGDHVYWHGSSASRMLRAQASGLPVCLTVTHLDGVAFSRAAFNHNLLYRSVMAFGTTEAVEGEDKRVALKAFIDKLAPGLWDHARPPTDQEWKASKVIRMRLDEVSAKVADARPDEDAEDLATDRWAGHVPLSLQAGAPVPDPKLPEGIAVPDFVAGFRL</sequence>
<proteinExistence type="predicted"/>
<keyword evidence="2" id="KW-1185">Reference proteome</keyword>
<dbReference type="Gene3D" id="2.30.110.10">
    <property type="entry name" value="Electron Transport, Fmn-binding Protein, Chain A"/>
    <property type="match status" value="1"/>
</dbReference>
<name>A0ABX9DBL1_9RHOB</name>
<protein>
    <submittedName>
        <fullName evidence="1">Flavin-nucleotide-binding protein</fullName>
    </submittedName>
</protein>
<dbReference type="EMBL" id="MUAV01000047">
    <property type="protein sequence ID" value="RAP39518.1"/>
    <property type="molecule type" value="Genomic_DNA"/>
</dbReference>
<dbReference type="Pfam" id="PF12900">
    <property type="entry name" value="Pyridox_ox_2"/>
    <property type="match status" value="1"/>
</dbReference>
<dbReference type="InterPro" id="IPR024747">
    <property type="entry name" value="Pyridox_Oxase-rel"/>
</dbReference>
<dbReference type="InterPro" id="IPR012349">
    <property type="entry name" value="Split_barrel_FMN-bd"/>
</dbReference>
<reference evidence="1 2" key="1">
    <citation type="submission" date="2017-01" db="EMBL/GenBank/DDBJ databases">
        <title>Genome sequence of Rhodovulum viride JA756.</title>
        <authorList>
            <person name="Lakshmi K.V."/>
            <person name="Tushar L.D."/>
            <person name="Sasikala C."/>
            <person name="Venkataramana C."/>
        </authorList>
    </citation>
    <scope>NUCLEOTIDE SEQUENCE [LARGE SCALE GENOMIC DNA]</scope>
    <source>
        <strain evidence="1 2">JA756</strain>
    </source>
</reference>
<accession>A0ABX9DBL1</accession>
<organism evidence="1 2">
    <name type="scientific">Rhodovulum viride</name>
    <dbReference type="NCBI Taxonomy" id="1231134"/>
    <lineage>
        <taxon>Bacteria</taxon>
        <taxon>Pseudomonadati</taxon>
        <taxon>Pseudomonadota</taxon>
        <taxon>Alphaproteobacteria</taxon>
        <taxon>Rhodobacterales</taxon>
        <taxon>Paracoccaceae</taxon>
        <taxon>Rhodovulum</taxon>
    </lineage>
</organism>
<comment type="caution">
    <text evidence="1">The sequence shown here is derived from an EMBL/GenBank/DDBJ whole genome shotgun (WGS) entry which is preliminary data.</text>
</comment>